<protein>
    <recommendedName>
        <fullName evidence="2">Nucleotidyl transferase domain-containing protein</fullName>
    </recommendedName>
</protein>
<dbReference type="InterPro" id="IPR029044">
    <property type="entry name" value="Nucleotide-diphossugar_trans"/>
</dbReference>
<dbReference type="Proteomes" id="UP000271256">
    <property type="component" value="Unassembled WGS sequence"/>
</dbReference>
<dbReference type="SUPFAM" id="SSF53448">
    <property type="entry name" value="Nucleotide-diphospho-sugar transferases"/>
    <property type="match status" value="1"/>
</dbReference>
<dbReference type="EMBL" id="RBWE01000001">
    <property type="protein sequence ID" value="RKO66942.1"/>
    <property type="molecule type" value="Genomic_DNA"/>
</dbReference>
<comment type="caution">
    <text evidence="3">The sequence shown here is derived from an EMBL/GenBank/DDBJ whole genome shotgun (WGS) entry which is preliminary data.</text>
</comment>
<sequence>MMEKRFKLPKKGMRDKNVSKKLHKRRMPRRTGGCALFYAVIMAGGARERFWPLSRRDRPKQFLSLVGERTMLQLTFDRLAGLVPPRMCWSLLV</sequence>
<evidence type="ECO:0000259" key="2">
    <source>
        <dbReference type="Pfam" id="PF00483"/>
    </source>
</evidence>
<dbReference type="InterPro" id="IPR051161">
    <property type="entry name" value="Mannose-6P_isomerase_type2"/>
</dbReference>
<feature type="domain" description="Nucleotidyl transferase" evidence="2">
    <location>
        <begin position="39"/>
        <end position="80"/>
    </location>
</feature>
<name>A0A494WXC2_9FIRM</name>
<keyword evidence="4" id="KW-1185">Reference proteome</keyword>
<evidence type="ECO:0000313" key="3">
    <source>
        <dbReference type="EMBL" id="RKO66942.1"/>
    </source>
</evidence>
<dbReference type="AlphaFoldDB" id="A0A494WXC2"/>
<dbReference type="OrthoDB" id="9806359at2"/>
<reference evidence="3 4" key="1">
    <citation type="submission" date="2018-10" db="EMBL/GenBank/DDBJ databases">
        <authorList>
            <person name="Grouzdev D.S."/>
            <person name="Krutkina M.S."/>
            <person name="Tourova T.P."/>
            <person name="Nazina T.N."/>
        </authorList>
    </citation>
    <scope>NUCLEOTIDE SEQUENCE [LARGE SCALE GENOMIC DNA]</scope>
    <source>
        <strain evidence="3 4">435</strain>
    </source>
</reference>
<gene>
    <name evidence="3" type="ORF">D7024_08280</name>
</gene>
<dbReference type="GO" id="GO:0009298">
    <property type="term" value="P:GDP-mannose biosynthetic process"/>
    <property type="evidence" value="ECO:0007669"/>
    <property type="project" value="TreeGrafter"/>
</dbReference>
<dbReference type="PANTHER" id="PTHR46390">
    <property type="entry name" value="MANNOSE-1-PHOSPHATE GUANYLYLTRANSFERASE"/>
    <property type="match status" value="1"/>
</dbReference>
<feature type="region of interest" description="Disordered" evidence="1">
    <location>
        <begin position="1"/>
        <end position="27"/>
    </location>
</feature>
<feature type="compositionally biased region" description="Basic and acidic residues" evidence="1">
    <location>
        <begin position="1"/>
        <end position="18"/>
    </location>
</feature>
<dbReference type="InterPro" id="IPR005835">
    <property type="entry name" value="NTP_transferase_dom"/>
</dbReference>
<dbReference type="PANTHER" id="PTHR46390:SF1">
    <property type="entry name" value="MANNOSE-1-PHOSPHATE GUANYLYLTRANSFERASE"/>
    <property type="match status" value="1"/>
</dbReference>
<organism evidence="3 4">
    <name type="scientific">Desulfofundulus salinus</name>
    <dbReference type="NCBI Taxonomy" id="2419843"/>
    <lineage>
        <taxon>Bacteria</taxon>
        <taxon>Bacillati</taxon>
        <taxon>Bacillota</taxon>
        <taxon>Clostridia</taxon>
        <taxon>Eubacteriales</taxon>
        <taxon>Peptococcaceae</taxon>
        <taxon>Desulfofundulus</taxon>
    </lineage>
</organism>
<proteinExistence type="predicted"/>
<dbReference type="GO" id="GO:0004475">
    <property type="term" value="F:mannose-1-phosphate guanylyltransferase (GTP) activity"/>
    <property type="evidence" value="ECO:0007669"/>
    <property type="project" value="TreeGrafter"/>
</dbReference>
<evidence type="ECO:0000313" key="4">
    <source>
        <dbReference type="Proteomes" id="UP000271256"/>
    </source>
</evidence>
<accession>A0A494WXC2</accession>
<dbReference type="Pfam" id="PF00483">
    <property type="entry name" value="NTP_transferase"/>
    <property type="match status" value="1"/>
</dbReference>
<evidence type="ECO:0000256" key="1">
    <source>
        <dbReference type="SAM" id="MobiDB-lite"/>
    </source>
</evidence>
<dbReference type="Gene3D" id="3.90.550.10">
    <property type="entry name" value="Spore Coat Polysaccharide Biosynthesis Protein SpsA, Chain A"/>
    <property type="match status" value="1"/>
</dbReference>